<feature type="compositionally biased region" description="Basic and acidic residues" evidence="1">
    <location>
        <begin position="79"/>
        <end position="89"/>
    </location>
</feature>
<organism evidence="2">
    <name type="scientific">Strombidium rassoulzadegani</name>
    <dbReference type="NCBI Taxonomy" id="1082188"/>
    <lineage>
        <taxon>Eukaryota</taxon>
        <taxon>Sar</taxon>
        <taxon>Alveolata</taxon>
        <taxon>Ciliophora</taxon>
        <taxon>Intramacronucleata</taxon>
        <taxon>Spirotrichea</taxon>
        <taxon>Oligotrichia</taxon>
        <taxon>Strombidiidae</taxon>
        <taxon>Strombidium</taxon>
    </lineage>
</organism>
<evidence type="ECO:0000313" key="2">
    <source>
        <dbReference type="EMBL" id="CAE0235633.1"/>
    </source>
</evidence>
<dbReference type="AlphaFoldDB" id="A0A7S3FY61"/>
<accession>A0A7S3FY61</accession>
<reference evidence="2" key="1">
    <citation type="submission" date="2021-01" db="EMBL/GenBank/DDBJ databases">
        <authorList>
            <person name="Corre E."/>
            <person name="Pelletier E."/>
            <person name="Niang G."/>
            <person name="Scheremetjew M."/>
            <person name="Finn R."/>
            <person name="Kale V."/>
            <person name="Holt S."/>
            <person name="Cochrane G."/>
            <person name="Meng A."/>
            <person name="Brown T."/>
            <person name="Cohen L."/>
        </authorList>
    </citation>
    <scope>NUCLEOTIDE SEQUENCE</scope>
    <source>
        <strain evidence="2">Ras09</strain>
    </source>
</reference>
<dbReference type="EMBL" id="HBIA01014723">
    <property type="protein sequence ID" value="CAE0235633.1"/>
    <property type="molecule type" value="Transcribed_RNA"/>
</dbReference>
<evidence type="ECO:0008006" key="3">
    <source>
        <dbReference type="Google" id="ProtNLM"/>
    </source>
</evidence>
<gene>
    <name evidence="2" type="ORF">SRAS04492_LOCUS7440</name>
</gene>
<sequence>MEQDDNGNDADHEVYIVKETGKFVVRDTEKEQRSKDEKKLRRRTEGYGADSDTDSDEETTNPNLTKKRSLAKTSASANELRKIIKEQKGSKGVLSALQRRNQASSSISKSKSAVQVARKSLRVSQGGDKRGHVEKFSGDVYKSAKGKGDVIKAGKPEPFSYIQLNPRVLNKRKKQDAIKSFSKVVTFGKKQDKRKGGLDGLKINYK</sequence>
<protein>
    <recommendedName>
        <fullName evidence="3">RRP12-like protein</fullName>
    </recommendedName>
</protein>
<feature type="compositionally biased region" description="Basic and acidic residues" evidence="1">
    <location>
        <begin position="9"/>
        <end position="45"/>
    </location>
</feature>
<proteinExistence type="predicted"/>
<feature type="region of interest" description="Disordered" evidence="1">
    <location>
        <begin position="1"/>
        <end position="132"/>
    </location>
</feature>
<name>A0A7S3FY61_9SPIT</name>
<evidence type="ECO:0000256" key="1">
    <source>
        <dbReference type="SAM" id="MobiDB-lite"/>
    </source>
</evidence>